<proteinExistence type="predicted"/>
<organism evidence="1 2">
    <name type="scientific">Stylonychia lemnae</name>
    <name type="common">Ciliate</name>
    <dbReference type="NCBI Taxonomy" id="5949"/>
    <lineage>
        <taxon>Eukaryota</taxon>
        <taxon>Sar</taxon>
        <taxon>Alveolata</taxon>
        <taxon>Ciliophora</taxon>
        <taxon>Intramacronucleata</taxon>
        <taxon>Spirotrichea</taxon>
        <taxon>Stichotrichia</taxon>
        <taxon>Sporadotrichida</taxon>
        <taxon>Oxytrichidae</taxon>
        <taxon>Stylonychinae</taxon>
        <taxon>Stylonychia</taxon>
    </lineage>
</organism>
<sequence length="190" mass="21472">MTNQYIDVNEKYGNPIKTILKNFYATAKSDLSLYYQLMIGQNYLTQSTNSLSNLIGQQNLTYYTIREDSMQIGDISTSDVLISCQILLDDVITSTNLELFTLSDALSNTGGIIGIITIVVQVLISNLQEYLYYQSMIKQQFQVTSDQLVKQHKNIKIGKTNLDNQELPTEKIQNLQQATKLGSLINDLKN</sequence>
<dbReference type="EMBL" id="CCKQ01004220">
    <property type="protein sequence ID" value="CDW75374.1"/>
    <property type="molecule type" value="Genomic_DNA"/>
</dbReference>
<keyword evidence="2" id="KW-1185">Reference proteome</keyword>
<dbReference type="InParanoid" id="A0A078A3P7"/>
<protein>
    <submittedName>
        <fullName evidence="1">Uncharacterized protein</fullName>
    </submittedName>
</protein>
<accession>A0A078A3P7</accession>
<gene>
    <name evidence="1" type="primary">Contig2012.g2170</name>
    <name evidence="1" type="ORF">STYLEM_4363</name>
</gene>
<evidence type="ECO:0000313" key="2">
    <source>
        <dbReference type="Proteomes" id="UP000039865"/>
    </source>
</evidence>
<dbReference type="AlphaFoldDB" id="A0A078A3P7"/>
<name>A0A078A3P7_STYLE</name>
<reference evidence="1 2" key="1">
    <citation type="submission" date="2014-06" db="EMBL/GenBank/DDBJ databases">
        <authorList>
            <person name="Swart Estienne"/>
        </authorList>
    </citation>
    <scope>NUCLEOTIDE SEQUENCE [LARGE SCALE GENOMIC DNA]</scope>
    <source>
        <strain evidence="1 2">130c</strain>
    </source>
</reference>
<dbReference type="Proteomes" id="UP000039865">
    <property type="component" value="Unassembled WGS sequence"/>
</dbReference>
<evidence type="ECO:0000313" key="1">
    <source>
        <dbReference type="EMBL" id="CDW75374.1"/>
    </source>
</evidence>